<dbReference type="PROSITE" id="PS50111">
    <property type="entry name" value="CHEMOTAXIS_TRANSDUC_2"/>
    <property type="match status" value="1"/>
</dbReference>
<dbReference type="PANTHER" id="PTHR32089">
    <property type="entry name" value="METHYL-ACCEPTING CHEMOTAXIS PROTEIN MCPB"/>
    <property type="match status" value="1"/>
</dbReference>
<evidence type="ECO:0000256" key="3">
    <source>
        <dbReference type="ARBA" id="ARBA00022500"/>
    </source>
</evidence>
<evidence type="ECO:0000259" key="11">
    <source>
        <dbReference type="PROSITE" id="PS50885"/>
    </source>
</evidence>
<evidence type="ECO:0000256" key="7">
    <source>
        <dbReference type="ARBA" id="ARBA00023224"/>
    </source>
</evidence>
<keyword evidence="7 9" id="KW-0807">Transducer</keyword>
<evidence type="ECO:0000256" key="6">
    <source>
        <dbReference type="ARBA" id="ARBA00023136"/>
    </source>
</evidence>
<dbReference type="Gene3D" id="6.10.340.10">
    <property type="match status" value="1"/>
</dbReference>
<dbReference type="Gene3D" id="3.30.450.20">
    <property type="entry name" value="PAS domain"/>
    <property type="match status" value="1"/>
</dbReference>
<dbReference type="InterPro" id="IPR003660">
    <property type="entry name" value="HAMP_dom"/>
</dbReference>
<dbReference type="SUPFAM" id="SSF103190">
    <property type="entry name" value="Sensory domain-like"/>
    <property type="match status" value="1"/>
</dbReference>
<evidence type="ECO:0000256" key="5">
    <source>
        <dbReference type="ARBA" id="ARBA00022989"/>
    </source>
</evidence>
<dbReference type="Pfam" id="PF02743">
    <property type="entry name" value="dCache_1"/>
    <property type="match status" value="1"/>
</dbReference>
<evidence type="ECO:0000256" key="9">
    <source>
        <dbReference type="PROSITE-ProRule" id="PRU00284"/>
    </source>
</evidence>
<dbReference type="Pfam" id="PF00015">
    <property type="entry name" value="MCPsignal"/>
    <property type="match status" value="1"/>
</dbReference>
<dbReference type="InterPro" id="IPR004089">
    <property type="entry name" value="MCPsignal_dom"/>
</dbReference>
<feature type="domain" description="HAMP" evidence="11">
    <location>
        <begin position="305"/>
        <end position="358"/>
    </location>
</feature>
<evidence type="ECO:0000313" key="12">
    <source>
        <dbReference type="EMBL" id="GFK94881.1"/>
    </source>
</evidence>
<proteinExistence type="inferred from homology"/>
<dbReference type="Proteomes" id="UP000494245">
    <property type="component" value="Unassembled WGS sequence"/>
</dbReference>
<dbReference type="CDD" id="cd12914">
    <property type="entry name" value="PDC1_DGC_like"/>
    <property type="match status" value="1"/>
</dbReference>
<evidence type="ECO:0000256" key="2">
    <source>
        <dbReference type="ARBA" id="ARBA00022475"/>
    </source>
</evidence>
<dbReference type="EMBL" id="BLTE01000012">
    <property type="protein sequence ID" value="GFK94881.1"/>
    <property type="molecule type" value="Genomic_DNA"/>
</dbReference>
<organism evidence="12 13">
    <name type="scientific">Fundidesulfovibrio magnetotacticus</name>
    <dbReference type="NCBI Taxonomy" id="2730080"/>
    <lineage>
        <taxon>Bacteria</taxon>
        <taxon>Pseudomonadati</taxon>
        <taxon>Thermodesulfobacteriota</taxon>
        <taxon>Desulfovibrionia</taxon>
        <taxon>Desulfovibrionales</taxon>
        <taxon>Desulfovibrionaceae</taxon>
        <taxon>Fundidesulfovibrio</taxon>
    </lineage>
</organism>
<reference evidence="12 13" key="1">
    <citation type="submission" date="2020-04" db="EMBL/GenBank/DDBJ databases">
        <authorList>
            <consortium name="Desulfovibrio sp. FSS-1 genome sequencing consortium"/>
            <person name="Shimoshige H."/>
            <person name="Kobayashi H."/>
            <person name="Maekawa T."/>
        </authorList>
    </citation>
    <scope>NUCLEOTIDE SEQUENCE [LARGE SCALE GENOMIC DNA]</scope>
    <source>
        <strain evidence="12 13">SIID29052-01</strain>
    </source>
</reference>
<dbReference type="InterPro" id="IPR029151">
    <property type="entry name" value="Sensor-like_sf"/>
</dbReference>
<protein>
    <submittedName>
        <fullName evidence="12">Methyl-accepting chemotaxis protein McpA</fullName>
    </submittedName>
</protein>
<keyword evidence="4" id="KW-0812">Transmembrane</keyword>
<dbReference type="AlphaFoldDB" id="A0A6V8LWA0"/>
<keyword evidence="5" id="KW-1133">Transmembrane helix</keyword>
<comment type="caution">
    <text evidence="12">The sequence shown here is derived from an EMBL/GenBank/DDBJ whole genome shotgun (WGS) entry which is preliminary data.</text>
</comment>
<keyword evidence="3" id="KW-0145">Chemotaxis</keyword>
<dbReference type="GO" id="GO:0005886">
    <property type="term" value="C:plasma membrane"/>
    <property type="evidence" value="ECO:0007669"/>
    <property type="project" value="UniProtKB-SubCell"/>
</dbReference>
<dbReference type="CDD" id="cd12912">
    <property type="entry name" value="PDC2_MCP_like"/>
    <property type="match status" value="1"/>
</dbReference>
<dbReference type="GO" id="GO:0006935">
    <property type="term" value="P:chemotaxis"/>
    <property type="evidence" value="ECO:0007669"/>
    <property type="project" value="UniProtKB-KW"/>
</dbReference>
<sequence>MRLSLKAAFLAPVLFVVTAGLGGLVWLGASATRDSAATMLRSDMPIVAQTIVRDIASSMALKTEALRTWTDIAVTRSTAATGDGHEAFQKRLAATVASYKSLGIDYVSLYTIKGDLAGTSLPGPLVKANMADRDYFKAVTSGGKPYFISKALLSRISNKNVLVVAVPVKNESGAVIGVLTAAVGLDSLTGEASEIRIGSTGRVLIFEPDGKAIAHPDKGQLLKDEAAKDELIRKALDVKTAQLVEASDGRLAAVQRDPFTGWVFVVEAPMDDLNAMVRSSINQQALLAALVTIVLTGAIWLLSVKVVTSPLTRCLDFAKDVAGGNLDKQLETQTSCVELRELSQTLSDMVATLKANLASIADKEALAHAETQRAQEALRQAEEAGCRAERSRLEGLAEAAGRLEGVVKGVNDSSGVLSRQMGEAVQDAHAQQDRTMQTATAMEQMTATILEVAKGAHDAAGQTDAASQKALEGRSLVDQAVSAIAGVDSLAGELKQAMDGLAAQTKAVDQVMTTISDIADQTNLLALNAAIEAARAGEHGRGFAVVADEVRKLAEKTMTATKEVGSTISAIQNGTLDNARKVVGMADAATKASELARTSGAALAEIVSLVEHALDQVRSIATASEEQSAASEEINRSVDEIRELAGRIAQGMTRSEEILHELAHQSDSLETIITSLRGNQLEA</sequence>
<dbReference type="InterPro" id="IPR033479">
    <property type="entry name" value="dCache_1"/>
</dbReference>
<dbReference type="Gene3D" id="1.10.287.950">
    <property type="entry name" value="Methyl-accepting chemotaxis protein"/>
    <property type="match status" value="1"/>
</dbReference>
<dbReference type="GO" id="GO:0007165">
    <property type="term" value="P:signal transduction"/>
    <property type="evidence" value="ECO:0007669"/>
    <property type="project" value="UniProtKB-KW"/>
</dbReference>
<dbReference type="FunFam" id="1.10.287.950:FF:000001">
    <property type="entry name" value="Methyl-accepting chemotaxis sensory transducer"/>
    <property type="match status" value="1"/>
</dbReference>
<comment type="subcellular location">
    <subcellularLocation>
        <location evidence="1">Cell membrane</location>
        <topology evidence="1">Multi-pass membrane protein</topology>
    </subcellularLocation>
</comment>
<dbReference type="SUPFAM" id="SSF58104">
    <property type="entry name" value="Methyl-accepting chemotaxis protein (MCP) signaling domain"/>
    <property type="match status" value="1"/>
</dbReference>
<keyword evidence="6" id="KW-0472">Membrane</keyword>
<dbReference type="PROSITE" id="PS50885">
    <property type="entry name" value="HAMP"/>
    <property type="match status" value="1"/>
</dbReference>
<evidence type="ECO:0000259" key="10">
    <source>
        <dbReference type="PROSITE" id="PS50111"/>
    </source>
</evidence>
<dbReference type="Pfam" id="PF00672">
    <property type="entry name" value="HAMP"/>
    <property type="match status" value="1"/>
</dbReference>
<reference evidence="12 13" key="2">
    <citation type="submission" date="2020-05" db="EMBL/GenBank/DDBJ databases">
        <title>Draft genome sequence of Desulfovibrio sp. strainFSS-1.</title>
        <authorList>
            <person name="Shimoshige H."/>
            <person name="Kobayashi H."/>
            <person name="Maekawa T."/>
        </authorList>
    </citation>
    <scope>NUCLEOTIDE SEQUENCE [LARGE SCALE GENOMIC DNA]</scope>
    <source>
        <strain evidence="12 13">SIID29052-01</strain>
    </source>
</reference>
<gene>
    <name evidence="12" type="primary">mcpA_2</name>
    <name evidence="12" type="ORF">NNJEOMEG_02729</name>
</gene>
<keyword evidence="2" id="KW-1003">Cell membrane</keyword>
<evidence type="ECO:0000256" key="4">
    <source>
        <dbReference type="ARBA" id="ARBA00022692"/>
    </source>
</evidence>
<name>A0A6V8LWA0_9BACT</name>
<dbReference type="PANTHER" id="PTHR32089:SF112">
    <property type="entry name" value="LYSOZYME-LIKE PROTEIN-RELATED"/>
    <property type="match status" value="1"/>
</dbReference>
<keyword evidence="13" id="KW-1185">Reference proteome</keyword>
<feature type="domain" description="Methyl-accepting transducer" evidence="10">
    <location>
        <begin position="406"/>
        <end position="642"/>
    </location>
</feature>
<accession>A0A6V8LWA0</accession>
<evidence type="ECO:0000256" key="1">
    <source>
        <dbReference type="ARBA" id="ARBA00004651"/>
    </source>
</evidence>
<evidence type="ECO:0000256" key="8">
    <source>
        <dbReference type="ARBA" id="ARBA00029447"/>
    </source>
</evidence>
<comment type="similarity">
    <text evidence="8">Belongs to the methyl-accepting chemotaxis (MCP) protein family.</text>
</comment>
<dbReference type="SMART" id="SM00283">
    <property type="entry name" value="MA"/>
    <property type="match status" value="1"/>
</dbReference>
<dbReference type="RefSeq" id="WP_173085390.1">
    <property type="nucleotide sequence ID" value="NZ_BLTE01000012.1"/>
</dbReference>
<evidence type="ECO:0000313" key="13">
    <source>
        <dbReference type="Proteomes" id="UP000494245"/>
    </source>
</evidence>
<dbReference type="CDD" id="cd11386">
    <property type="entry name" value="MCP_signal"/>
    <property type="match status" value="1"/>
</dbReference>